<dbReference type="InterPro" id="IPR027417">
    <property type="entry name" value="P-loop_NTPase"/>
</dbReference>
<sequence>MSQGKLKKVFPGGNTCRGFYSYYDYIIKPDATRILVIKGGPGVGKSTLMRYIGEKMLELGYDVEFHCCSSDNGSLDGVCIPAIGVALLDGTAPHVVDPKNPGAVDEIIHLGDFWDESKLLENKQAVLKSNARVARLFKIAYSQLAEAKVIKDELDSYYTEAINMAGVHGIIHSIAEDILEDVMEDGQLQFTRVPQDRHLFATALTPQGQAHFLETVLDGVKKLYFITGEAGTIGSQVVGTIAKAMHMHGLDTEVYHCAFEPAAVDLVIMPALKIAVLKDVPGITFKIQDIPGLKKVKIKDLNQYLDRSILSLYDKEIKCAGERLNAAIGRAISYIAAAKAEHDVMEQYYIPAMDFAAINAKRDELLARILKYAETING</sequence>
<dbReference type="EMBL" id="CAOS01000008">
    <property type="protein sequence ID" value="CCO08031.1"/>
    <property type="molecule type" value="Genomic_DNA"/>
</dbReference>
<dbReference type="InterPro" id="IPR056884">
    <property type="entry name" value="NPHP3-like_N"/>
</dbReference>
<organism evidence="3 4">
    <name type="scientific">Desulforamulus hydrothermalis Lam5 = DSM 18033</name>
    <dbReference type="NCBI Taxonomy" id="1121428"/>
    <lineage>
        <taxon>Bacteria</taxon>
        <taxon>Bacillati</taxon>
        <taxon>Bacillota</taxon>
        <taxon>Clostridia</taxon>
        <taxon>Eubacteriales</taxon>
        <taxon>Peptococcaceae</taxon>
        <taxon>Desulforamulus</taxon>
    </lineage>
</organism>
<dbReference type="Proteomes" id="UP000009315">
    <property type="component" value="Unassembled WGS sequence"/>
</dbReference>
<keyword evidence="1" id="KW-0677">Repeat</keyword>
<dbReference type="STRING" id="1121428.DESHY_160155"/>
<dbReference type="OrthoDB" id="9781752at2"/>
<feature type="domain" description="Nephrocystin 3-like N-terminal" evidence="2">
    <location>
        <begin position="27"/>
        <end position="72"/>
    </location>
</feature>
<dbReference type="RefSeq" id="WP_008411210.1">
    <property type="nucleotide sequence ID" value="NZ_CAOS01000008.1"/>
</dbReference>
<evidence type="ECO:0000259" key="2">
    <source>
        <dbReference type="Pfam" id="PF24883"/>
    </source>
</evidence>
<keyword evidence="4" id="KW-1185">Reference proteome</keyword>
<dbReference type="SUPFAM" id="SSF52540">
    <property type="entry name" value="P-loop containing nucleoside triphosphate hydrolases"/>
    <property type="match status" value="2"/>
</dbReference>
<comment type="caution">
    <text evidence="3">The sequence shown here is derived from an EMBL/GenBank/DDBJ whole genome shotgun (WGS) entry which is preliminary data.</text>
</comment>
<evidence type="ECO:0000313" key="3">
    <source>
        <dbReference type="EMBL" id="CCO08031.1"/>
    </source>
</evidence>
<evidence type="ECO:0000256" key="1">
    <source>
        <dbReference type="ARBA" id="ARBA00022737"/>
    </source>
</evidence>
<dbReference type="eggNOG" id="COG1674">
    <property type="taxonomic scope" value="Bacteria"/>
</dbReference>
<reference evidence="3 4" key="1">
    <citation type="journal article" date="2013" name="Genome Announc.">
        <title>Genome Sequence of the Sulfate-Reducing Bacterium Desulfotomaculum hydrothermale Lam5(T).</title>
        <authorList>
            <person name="Amin O."/>
            <person name="Fardeau M.L."/>
            <person name="Valette O."/>
            <person name="Hirschler-Rea A."/>
            <person name="Barbe V."/>
            <person name="Medigue C."/>
            <person name="Vacherie B."/>
            <person name="Ollivier B."/>
            <person name="Bertin P.N."/>
            <person name="Dolla A."/>
        </authorList>
    </citation>
    <scope>NUCLEOTIDE SEQUENCE [LARGE SCALE GENOMIC DNA]</scope>
    <source>
        <strain evidence="4">Lam5 / DSM 18033</strain>
    </source>
</reference>
<protein>
    <recommendedName>
        <fullName evidence="2">Nephrocystin 3-like N-terminal domain-containing protein</fullName>
    </recommendedName>
</protein>
<name>K8EHB8_9FIRM</name>
<gene>
    <name evidence="3" type="ORF">DESHY_160155</name>
</gene>
<evidence type="ECO:0000313" key="4">
    <source>
        <dbReference type="Proteomes" id="UP000009315"/>
    </source>
</evidence>
<dbReference type="AlphaFoldDB" id="K8EHB8"/>
<dbReference type="Pfam" id="PF24883">
    <property type="entry name" value="NPHP3_N"/>
    <property type="match status" value="1"/>
</dbReference>
<proteinExistence type="predicted"/>
<accession>K8EHB8</accession>